<dbReference type="EMBL" id="BDIP01004611">
    <property type="protein sequence ID" value="GIQ89014.1"/>
    <property type="molecule type" value="Genomic_DNA"/>
</dbReference>
<feature type="compositionally biased region" description="Basic and acidic residues" evidence="1">
    <location>
        <begin position="86"/>
        <end position="116"/>
    </location>
</feature>
<organism evidence="2 3">
    <name type="scientific">Kipferlia bialata</name>
    <dbReference type="NCBI Taxonomy" id="797122"/>
    <lineage>
        <taxon>Eukaryota</taxon>
        <taxon>Metamonada</taxon>
        <taxon>Carpediemonas-like organisms</taxon>
        <taxon>Kipferlia</taxon>
    </lineage>
</organism>
<comment type="caution">
    <text evidence="2">The sequence shown here is derived from an EMBL/GenBank/DDBJ whole genome shotgun (WGS) entry which is preliminary data.</text>
</comment>
<name>A0A9K3D7Z1_9EUKA</name>
<dbReference type="AlphaFoldDB" id="A0A9K3D7Z1"/>
<feature type="region of interest" description="Disordered" evidence="1">
    <location>
        <begin position="1"/>
        <end position="27"/>
    </location>
</feature>
<dbReference type="Proteomes" id="UP000265618">
    <property type="component" value="Unassembled WGS sequence"/>
</dbReference>
<sequence>MSPIVIDDGLPPAKYQKRPGPPLSAANSSQGMVMRGNDGYVYQIAVNKNGIQSWKRCVGQEVTHVLACEEEARDLYNNKWKGINAQKKEEKAEKAAEKAAKDAAEKAAKDAAEKAAKAPKVSKGASRTEGPRPLAERALGVPHTSPSPSPPAVCRGVKKGGDPCTQTKLNAAGYCRFHTKQGE</sequence>
<keyword evidence="3" id="KW-1185">Reference proteome</keyword>
<reference evidence="2 3" key="1">
    <citation type="journal article" date="2018" name="PLoS ONE">
        <title>The draft genome of Kipferlia bialata reveals reductive genome evolution in fornicate parasites.</title>
        <authorList>
            <person name="Tanifuji G."/>
            <person name="Takabayashi S."/>
            <person name="Kume K."/>
            <person name="Takagi M."/>
            <person name="Nakayama T."/>
            <person name="Kamikawa R."/>
            <person name="Inagaki Y."/>
            <person name="Hashimoto T."/>
        </authorList>
    </citation>
    <scope>NUCLEOTIDE SEQUENCE [LARGE SCALE GENOMIC DNA]</scope>
    <source>
        <strain evidence="2">NY0173</strain>
    </source>
</reference>
<evidence type="ECO:0000313" key="2">
    <source>
        <dbReference type="EMBL" id="GIQ89014.1"/>
    </source>
</evidence>
<dbReference type="InterPro" id="IPR043914">
    <property type="entry name" value="DUF5763"/>
</dbReference>
<proteinExistence type="predicted"/>
<gene>
    <name evidence="2" type="ORF">KIPB_011388</name>
</gene>
<evidence type="ECO:0000313" key="3">
    <source>
        <dbReference type="Proteomes" id="UP000265618"/>
    </source>
</evidence>
<evidence type="ECO:0000256" key="1">
    <source>
        <dbReference type="SAM" id="MobiDB-lite"/>
    </source>
</evidence>
<protein>
    <submittedName>
        <fullName evidence="2">Uncharacterized protein</fullName>
    </submittedName>
</protein>
<feature type="region of interest" description="Disordered" evidence="1">
    <location>
        <begin position="83"/>
        <end position="160"/>
    </location>
</feature>
<dbReference type="Pfam" id="PF19067">
    <property type="entry name" value="DUF5763"/>
    <property type="match status" value="1"/>
</dbReference>
<accession>A0A9K3D7Z1</accession>